<proteinExistence type="predicted"/>
<dbReference type="Pfam" id="PF08241">
    <property type="entry name" value="Methyltransf_11"/>
    <property type="match status" value="1"/>
</dbReference>
<dbReference type="Gene3D" id="3.40.50.150">
    <property type="entry name" value="Vaccinia Virus protein VP39"/>
    <property type="match status" value="1"/>
</dbReference>
<dbReference type="AlphaFoldDB" id="A0A1H9FJF8"/>
<dbReference type="STRING" id="1855383.SAMN05216548_104135"/>
<dbReference type="CDD" id="cd02440">
    <property type="entry name" value="AdoMet_MTases"/>
    <property type="match status" value="1"/>
</dbReference>
<feature type="domain" description="Methyltransferase type 11" evidence="1">
    <location>
        <begin position="137"/>
        <end position="237"/>
    </location>
</feature>
<protein>
    <submittedName>
        <fullName evidence="2">Methyltransferase domain-containing protein</fullName>
    </submittedName>
</protein>
<reference evidence="2 3" key="1">
    <citation type="submission" date="2016-10" db="EMBL/GenBank/DDBJ databases">
        <authorList>
            <person name="de Groot N.N."/>
        </authorList>
    </citation>
    <scope>NUCLEOTIDE SEQUENCE [LARGE SCALE GENOMIC DNA]</scope>
    <source>
        <strain evidence="2 3">A52C2</strain>
    </source>
</reference>
<dbReference type="GO" id="GO:0032259">
    <property type="term" value="P:methylation"/>
    <property type="evidence" value="ECO:0007669"/>
    <property type="project" value="UniProtKB-KW"/>
</dbReference>
<accession>A0A1H9FJF8</accession>
<dbReference type="Proteomes" id="UP000199647">
    <property type="component" value="Unassembled WGS sequence"/>
</dbReference>
<evidence type="ECO:0000259" key="1">
    <source>
        <dbReference type="Pfam" id="PF08241"/>
    </source>
</evidence>
<dbReference type="InterPro" id="IPR050508">
    <property type="entry name" value="Methyltransf_Superfamily"/>
</dbReference>
<keyword evidence="2" id="KW-0808">Transferase</keyword>
<evidence type="ECO:0000313" key="3">
    <source>
        <dbReference type="Proteomes" id="UP000199647"/>
    </source>
</evidence>
<sequence length="285" mass="30605">MQHAMAQGARGGLPANIALMQMIVAADSPDDIDAVLHGREGDPLRLAEMRQLWQDNPQAWNVIRSVLAEVGEPGAAATPAEEIALWRGVFDRVAAISGEGSVALYSLGNPAILRAATAEIVGRLDEWGLLGPTGDVLDFGCGNGRIEEALSAKVASIVGVDVSGSMVKAAGIRCRGLGNVRFEQSTGEDLRPFADASFDLVLAVDSFPYLVQPGLLLAQTMMREAARILRPGGSFVILNFSYRGDGETDLRDARLLAETAGFRLRREGTRDFSLWDGRAFHFLKL</sequence>
<keyword evidence="3" id="KW-1185">Reference proteome</keyword>
<dbReference type="SUPFAM" id="SSF53335">
    <property type="entry name" value="S-adenosyl-L-methionine-dependent methyltransferases"/>
    <property type="match status" value="1"/>
</dbReference>
<gene>
    <name evidence="2" type="ORF">SAMN05216548_104135</name>
</gene>
<keyword evidence="2" id="KW-0489">Methyltransferase</keyword>
<dbReference type="EMBL" id="FOFG01000004">
    <property type="protein sequence ID" value="SEQ38016.1"/>
    <property type="molecule type" value="Genomic_DNA"/>
</dbReference>
<evidence type="ECO:0000313" key="2">
    <source>
        <dbReference type="EMBL" id="SEQ38016.1"/>
    </source>
</evidence>
<name>A0A1H9FJF8_9HYPH</name>
<dbReference type="GO" id="GO:0008757">
    <property type="term" value="F:S-adenosylmethionine-dependent methyltransferase activity"/>
    <property type="evidence" value="ECO:0007669"/>
    <property type="project" value="InterPro"/>
</dbReference>
<dbReference type="InterPro" id="IPR029063">
    <property type="entry name" value="SAM-dependent_MTases_sf"/>
</dbReference>
<dbReference type="InterPro" id="IPR013216">
    <property type="entry name" value="Methyltransf_11"/>
</dbReference>
<dbReference type="PANTHER" id="PTHR42912">
    <property type="entry name" value="METHYLTRANSFERASE"/>
    <property type="match status" value="1"/>
</dbReference>
<organism evidence="2 3">
    <name type="scientific">Faunimonas pinastri</name>
    <dbReference type="NCBI Taxonomy" id="1855383"/>
    <lineage>
        <taxon>Bacteria</taxon>
        <taxon>Pseudomonadati</taxon>
        <taxon>Pseudomonadota</taxon>
        <taxon>Alphaproteobacteria</taxon>
        <taxon>Hyphomicrobiales</taxon>
        <taxon>Afifellaceae</taxon>
        <taxon>Faunimonas</taxon>
    </lineage>
</organism>